<dbReference type="PROSITE" id="PS51886">
    <property type="entry name" value="TLDC"/>
    <property type="match status" value="1"/>
</dbReference>
<dbReference type="EMBL" id="VRMN01000001">
    <property type="protein sequence ID" value="KAA8499875.1"/>
    <property type="molecule type" value="Genomic_DNA"/>
</dbReference>
<dbReference type="PANTHER" id="PTHR23354">
    <property type="entry name" value="NUCLEOLAR PROTEIN 7/ESTROGEN RECEPTOR COACTIVATOR-RELATED"/>
    <property type="match status" value="1"/>
</dbReference>
<feature type="domain" description="TLDc" evidence="2">
    <location>
        <begin position="266"/>
        <end position="430"/>
    </location>
</feature>
<feature type="region of interest" description="Disordered" evidence="1">
    <location>
        <begin position="1"/>
        <end position="29"/>
    </location>
</feature>
<feature type="region of interest" description="Disordered" evidence="1">
    <location>
        <begin position="183"/>
        <end position="214"/>
    </location>
</feature>
<evidence type="ECO:0000313" key="4">
    <source>
        <dbReference type="Proteomes" id="UP000324585"/>
    </source>
</evidence>
<protein>
    <submittedName>
        <fullName evidence="3">Oxidation resistance protein 1</fullName>
    </submittedName>
</protein>
<accession>A0A5J4Z963</accession>
<sequence>MDGEVTPPLSASARRGVPTRSANSSRQDVLLARRNTYTPMRAGSGSGSNGVCGADDAALSAADLPPQAQGQAQRNLNAARNGGAPVKRHQTDSLNWTVRSPRSARTVREVSAHADACAHEDLGGQYEFSSLPFSAISLPGKARAAPKRDTVVAARSQSNVAGSNAANTNGGAFGMFSSRAISGVGTEQPTSSRLMPRRNNSFKEISGDDLDRDDSPSGLFVKEGSRVFRQGSRLSSGPISGSSRRASSFSLIAEKIPVFGFMQESEIVSRELFDRIVQECPPRVRAADVSLVYSFRSHKRAIRTFYRAVAKRRFLLLLVKDNYGYSFGMFSSQLWKPQPSYYGTDDCFFFRAEPELCIYHSTGDNSLYQLANAQYIASGGGGKNRDFGLYLDADFQFGRSCACDTYQNLNEGLSKHKDFDIVMFEVWAFKVSG</sequence>
<dbReference type="InterPro" id="IPR006571">
    <property type="entry name" value="TLDc_dom"/>
</dbReference>
<gene>
    <name evidence="3" type="ORF">FVE85_7460</name>
</gene>
<organism evidence="3 4">
    <name type="scientific">Porphyridium purpureum</name>
    <name type="common">Red alga</name>
    <name type="synonym">Porphyridium cruentum</name>
    <dbReference type="NCBI Taxonomy" id="35688"/>
    <lineage>
        <taxon>Eukaryota</taxon>
        <taxon>Rhodophyta</taxon>
        <taxon>Bangiophyceae</taxon>
        <taxon>Porphyridiales</taxon>
        <taxon>Porphyridiaceae</taxon>
        <taxon>Porphyridium</taxon>
    </lineage>
</organism>
<dbReference type="Proteomes" id="UP000324585">
    <property type="component" value="Unassembled WGS sequence"/>
</dbReference>
<evidence type="ECO:0000256" key="1">
    <source>
        <dbReference type="SAM" id="MobiDB-lite"/>
    </source>
</evidence>
<proteinExistence type="predicted"/>
<dbReference type="Pfam" id="PF07534">
    <property type="entry name" value="TLD"/>
    <property type="match status" value="1"/>
</dbReference>
<reference evidence="4" key="1">
    <citation type="journal article" date="2019" name="Nat. Commun.">
        <title>Expansion of phycobilisome linker gene families in mesophilic red algae.</title>
        <authorList>
            <person name="Lee J."/>
            <person name="Kim D."/>
            <person name="Bhattacharya D."/>
            <person name="Yoon H.S."/>
        </authorList>
    </citation>
    <scope>NUCLEOTIDE SEQUENCE [LARGE SCALE GENOMIC DNA]</scope>
    <source>
        <strain evidence="4">CCMP 1328</strain>
    </source>
</reference>
<keyword evidence="4" id="KW-1185">Reference proteome</keyword>
<dbReference type="AlphaFoldDB" id="A0A5J4Z963"/>
<comment type="caution">
    <text evidence="3">The sequence shown here is derived from an EMBL/GenBank/DDBJ whole genome shotgun (WGS) entry which is preliminary data.</text>
</comment>
<dbReference type="SMART" id="SM00584">
    <property type="entry name" value="TLDc"/>
    <property type="match status" value="1"/>
</dbReference>
<evidence type="ECO:0000259" key="2">
    <source>
        <dbReference type="PROSITE" id="PS51886"/>
    </source>
</evidence>
<evidence type="ECO:0000313" key="3">
    <source>
        <dbReference type="EMBL" id="KAA8499875.1"/>
    </source>
</evidence>
<dbReference type="OrthoDB" id="26679at2759"/>
<name>A0A5J4Z963_PORPP</name>
<feature type="compositionally biased region" description="Polar residues" evidence="1">
    <location>
        <begin position="185"/>
        <end position="203"/>
    </location>
</feature>